<accession>X6NUU2</accession>
<feature type="compositionally biased region" description="Basic and acidic residues" evidence="1">
    <location>
        <begin position="174"/>
        <end position="188"/>
    </location>
</feature>
<feature type="region of interest" description="Disordered" evidence="1">
    <location>
        <begin position="1"/>
        <end position="111"/>
    </location>
</feature>
<organism evidence="2 3">
    <name type="scientific">Reticulomyxa filosa</name>
    <dbReference type="NCBI Taxonomy" id="46433"/>
    <lineage>
        <taxon>Eukaryota</taxon>
        <taxon>Sar</taxon>
        <taxon>Rhizaria</taxon>
        <taxon>Retaria</taxon>
        <taxon>Foraminifera</taxon>
        <taxon>Monothalamids</taxon>
        <taxon>Reticulomyxidae</taxon>
        <taxon>Reticulomyxa</taxon>
    </lineage>
</organism>
<keyword evidence="3" id="KW-1185">Reference proteome</keyword>
<evidence type="ECO:0000313" key="2">
    <source>
        <dbReference type="EMBL" id="ETO29032.1"/>
    </source>
</evidence>
<feature type="compositionally biased region" description="Basic and acidic residues" evidence="1">
    <location>
        <begin position="197"/>
        <end position="228"/>
    </location>
</feature>
<dbReference type="AlphaFoldDB" id="X6NUU2"/>
<gene>
    <name evidence="2" type="ORF">RFI_08095</name>
</gene>
<evidence type="ECO:0000313" key="3">
    <source>
        <dbReference type="Proteomes" id="UP000023152"/>
    </source>
</evidence>
<feature type="region of interest" description="Disordered" evidence="1">
    <location>
        <begin position="127"/>
        <end position="255"/>
    </location>
</feature>
<name>X6NUU2_RETFI</name>
<protein>
    <submittedName>
        <fullName evidence="2">Uncharacterized protein</fullName>
    </submittedName>
</protein>
<comment type="caution">
    <text evidence="2">The sequence shown here is derived from an EMBL/GenBank/DDBJ whole genome shotgun (WGS) entry which is preliminary data.</text>
</comment>
<evidence type="ECO:0000256" key="1">
    <source>
        <dbReference type="SAM" id="MobiDB-lite"/>
    </source>
</evidence>
<feature type="compositionally biased region" description="Polar residues" evidence="1">
    <location>
        <begin position="97"/>
        <end position="111"/>
    </location>
</feature>
<feature type="compositionally biased region" description="Basic and acidic residues" evidence="1">
    <location>
        <begin position="140"/>
        <end position="152"/>
    </location>
</feature>
<sequence>MSDQDLADQHKNIEIERVSNNSRHTQGALAARSQEHEQQYEEHSVEIESSLIERPERWDDDHRGDGDDDDDGNDQAKSRRQHQQQQKKEKKLRETNSKVQSINNSSASEGQLSMTLNIAVKAEANANNAGGHHGLPNIVDNDKTENDHDRHKALSQRRFSRSESNVSDIFGDIEFDKTNEQEPRRDTVAELNLLETKANRDSDNEVAEWSHYDSTREGEKDGHEKENSTKNSQFINVETLVHPLPAFSDKSSSQT</sequence>
<feature type="compositionally biased region" description="Basic and acidic residues" evidence="1">
    <location>
        <begin position="7"/>
        <end position="17"/>
    </location>
</feature>
<feature type="compositionally biased region" description="Basic and acidic residues" evidence="1">
    <location>
        <begin position="33"/>
        <end position="65"/>
    </location>
</feature>
<dbReference type="Proteomes" id="UP000023152">
    <property type="component" value="Unassembled WGS sequence"/>
</dbReference>
<dbReference type="EMBL" id="ASPP01006299">
    <property type="protein sequence ID" value="ETO29032.1"/>
    <property type="molecule type" value="Genomic_DNA"/>
</dbReference>
<reference evidence="2 3" key="1">
    <citation type="journal article" date="2013" name="Curr. Biol.">
        <title>The Genome of the Foraminiferan Reticulomyxa filosa.</title>
        <authorList>
            <person name="Glockner G."/>
            <person name="Hulsmann N."/>
            <person name="Schleicher M."/>
            <person name="Noegel A.A."/>
            <person name="Eichinger L."/>
            <person name="Gallinger C."/>
            <person name="Pawlowski J."/>
            <person name="Sierra R."/>
            <person name="Euteneuer U."/>
            <person name="Pillet L."/>
            <person name="Moustafa A."/>
            <person name="Platzer M."/>
            <person name="Groth M."/>
            <person name="Szafranski K."/>
            <person name="Schliwa M."/>
        </authorList>
    </citation>
    <scope>NUCLEOTIDE SEQUENCE [LARGE SCALE GENOMIC DNA]</scope>
</reference>
<proteinExistence type="predicted"/>